<gene>
    <name evidence="2" type="ORF">M378DRAFT_183648</name>
</gene>
<keyword evidence="1" id="KW-0472">Membrane</keyword>
<dbReference type="EMBL" id="KN818224">
    <property type="protein sequence ID" value="KIL70045.1"/>
    <property type="molecule type" value="Genomic_DNA"/>
</dbReference>
<keyword evidence="1" id="KW-0812">Transmembrane</keyword>
<organism evidence="2 3">
    <name type="scientific">Amanita muscaria (strain Koide BX008)</name>
    <dbReference type="NCBI Taxonomy" id="946122"/>
    <lineage>
        <taxon>Eukaryota</taxon>
        <taxon>Fungi</taxon>
        <taxon>Dikarya</taxon>
        <taxon>Basidiomycota</taxon>
        <taxon>Agaricomycotina</taxon>
        <taxon>Agaricomycetes</taxon>
        <taxon>Agaricomycetidae</taxon>
        <taxon>Agaricales</taxon>
        <taxon>Pluteineae</taxon>
        <taxon>Amanitaceae</taxon>
        <taxon>Amanita</taxon>
    </lineage>
</organism>
<evidence type="ECO:0000313" key="2">
    <source>
        <dbReference type="EMBL" id="KIL70045.1"/>
    </source>
</evidence>
<feature type="transmembrane region" description="Helical" evidence="1">
    <location>
        <begin position="124"/>
        <end position="144"/>
    </location>
</feature>
<protein>
    <recommendedName>
        <fullName evidence="4">MARVEL domain-containing protein</fullName>
    </recommendedName>
</protein>
<dbReference type="InParanoid" id="A0A0C2T2J0"/>
<keyword evidence="3" id="KW-1185">Reference proteome</keyword>
<keyword evidence="1" id="KW-1133">Transmembrane helix</keyword>
<accession>A0A0C2T2J0</accession>
<sequence>MTVRFASYRLAFYLSVFLLSGTVLGLAAHFLTLFPSSNRNFPIFATLVPSLNIFLFLLSIQWAVPRTEGMLLALLAALWLTMGAWSTDVIGYVQCDALAGQTDPTKSGSMSLQQYCYEMKVIQAFSWMTFVLVVFALIILFQLATQAQTFGRYNIWGEPIRELPWFGEAPGYYNTGAPGQQYPVGQVPMPYMYPTMAPYGHPGAHSVIVQPGVNGLPPTITQF</sequence>
<evidence type="ECO:0000313" key="3">
    <source>
        <dbReference type="Proteomes" id="UP000054549"/>
    </source>
</evidence>
<dbReference type="Proteomes" id="UP000054549">
    <property type="component" value="Unassembled WGS sequence"/>
</dbReference>
<dbReference type="OrthoDB" id="3264219at2759"/>
<evidence type="ECO:0008006" key="4">
    <source>
        <dbReference type="Google" id="ProtNLM"/>
    </source>
</evidence>
<reference evidence="2 3" key="1">
    <citation type="submission" date="2014-04" db="EMBL/GenBank/DDBJ databases">
        <title>Evolutionary Origins and Diversification of the Mycorrhizal Mutualists.</title>
        <authorList>
            <consortium name="DOE Joint Genome Institute"/>
            <consortium name="Mycorrhizal Genomics Consortium"/>
            <person name="Kohler A."/>
            <person name="Kuo A."/>
            <person name="Nagy L.G."/>
            <person name="Floudas D."/>
            <person name="Copeland A."/>
            <person name="Barry K.W."/>
            <person name="Cichocki N."/>
            <person name="Veneault-Fourrey C."/>
            <person name="LaButti K."/>
            <person name="Lindquist E.A."/>
            <person name="Lipzen A."/>
            <person name="Lundell T."/>
            <person name="Morin E."/>
            <person name="Murat C."/>
            <person name="Riley R."/>
            <person name="Ohm R."/>
            <person name="Sun H."/>
            <person name="Tunlid A."/>
            <person name="Henrissat B."/>
            <person name="Grigoriev I.V."/>
            <person name="Hibbett D.S."/>
            <person name="Martin F."/>
        </authorList>
    </citation>
    <scope>NUCLEOTIDE SEQUENCE [LARGE SCALE GENOMIC DNA]</scope>
    <source>
        <strain evidence="2 3">Koide BX008</strain>
    </source>
</reference>
<proteinExistence type="predicted"/>
<feature type="transmembrane region" description="Helical" evidence="1">
    <location>
        <begin position="71"/>
        <end position="93"/>
    </location>
</feature>
<name>A0A0C2T2J0_AMAMK</name>
<evidence type="ECO:0000256" key="1">
    <source>
        <dbReference type="SAM" id="Phobius"/>
    </source>
</evidence>
<dbReference type="STRING" id="946122.A0A0C2T2J0"/>
<feature type="transmembrane region" description="Helical" evidence="1">
    <location>
        <begin position="43"/>
        <end position="64"/>
    </location>
</feature>
<dbReference type="HOGENOM" id="CLU_104721_0_0_1"/>
<feature type="transmembrane region" description="Helical" evidence="1">
    <location>
        <begin position="12"/>
        <end position="31"/>
    </location>
</feature>
<dbReference type="AlphaFoldDB" id="A0A0C2T2J0"/>